<feature type="compositionally biased region" description="Low complexity" evidence="1">
    <location>
        <begin position="56"/>
        <end position="66"/>
    </location>
</feature>
<dbReference type="GO" id="GO:0005783">
    <property type="term" value="C:endoplasmic reticulum"/>
    <property type="evidence" value="ECO:0007669"/>
    <property type="project" value="TreeGrafter"/>
</dbReference>
<sequence length="380" mass="41349">MRPLRWMAAAILALWYLGLASGGVIQRNDIIKPKIIIISMVNKHTSTSLHLPRPPTSRTRLTHPPTTSSPPKPKSGITTSRQPPHNQPPTPPLGDLLALNITLPALSMIHPTVHCTFTGEICQLTTGEGKINAAAILTALTLSPQFDLRQSYFLVAVISGIAGVAGVNPAAERRWAAWRWCGSPCRWRYKHEFGAREMPAGLETDYVCGVWARGAVCVSGDSVYGTEVMEVNGALRDRAFEFQLRGGGFGGTSVCGGGWGAEVVKCDTATSDRITEAQEDNVTLEVLVRMAVHGLVDRSNFDRPAPDVTPYDHLLGRHQNGFDIAIENIFRAGIEAVKRILEDRDGLFLKGIPAPNYIWKDGRRGWFDASTKGPVVVVVG</sequence>
<dbReference type="InterPro" id="IPR009486">
    <property type="entry name" value="Pur_nuclsid_perm"/>
</dbReference>
<dbReference type="Pfam" id="PF06516">
    <property type="entry name" value="NUP"/>
    <property type="match status" value="2"/>
</dbReference>
<dbReference type="EMBL" id="JAUEPN010000006">
    <property type="protein sequence ID" value="KAK3292840.1"/>
    <property type="molecule type" value="Genomic_DNA"/>
</dbReference>
<dbReference type="GeneID" id="87842640"/>
<name>A0AAE0HAA0_9PEZI</name>
<dbReference type="GO" id="GO:0055085">
    <property type="term" value="P:transmembrane transport"/>
    <property type="evidence" value="ECO:0007669"/>
    <property type="project" value="InterPro"/>
</dbReference>
<keyword evidence="2" id="KW-0732">Signal</keyword>
<gene>
    <name evidence="3" type="ORF">B0H64DRAFT_425663</name>
</gene>
<evidence type="ECO:0000256" key="1">
    <source>
        <dbReference type="SAM" id="MobiDB-lite"/>
    </source>
</evidence>
<feature type="chain" id="PRO_5041933103" evidence="2">
    <location>
        <begin position="23"/>
        <end position="380"/>
    </location>
</feature>
<dbReference type="PANTHER" id="PTHR38643:SF1">
    <property type="entry name" value="PURINE NUCLEOSIDE PERMEASE C285.05-RELATED"/>
    <property type="match status" value="1"/>
</dbReference>
<comment type="caution">
    <text evidence="3">The sequence shown here is derived from an EMBL/GenBank/DDBJ whole genome shotgun (WGS) entry which is preliminary data.</text>
</comment>
<dbReference type="PANTHER" id="PTHR38643">
    <property type="entry name" value="PURINE NUCLEOSIDE PERMEASE C285.05-RELATED"/>
    <property type="match status" value="1"/>
</dbReference>
<reference evidence="3" key="1">
    <citation type="journal article" date="2023" name="Mol. Phylogenet. Evol.">
        <title>Genome-scale phylogeny and comparative genomics of the fungal order Sordariales.</title>
        <authorList>
            <person name="Hensen N."/>
            <person name="Bonometti L."/>
            <person name="Westerberg I."/>
            <person name="Brannstrom I.O."/>
            <person name="Guillou S."/>
            <person name="Cros-Aarteil S."/>
            <person name="Calhoun S."/>
            <person name="Haridas S."/>
            <person name="Kuo A."/>
            <person name="Mondo S."/>
            <person name="Pangilinan J."/>
            <person name="Riley R."/>
            <person name="LaButti K."/>
            <person name="Andreopoulos B."/>
            <person name="Lipzen A."/>
            <person name="Chen C."/>
            <person name="Yan M."/>
            <person name="Daum C."/>
            <person name="Ng V."/>
            <person name="Clum A."/>
            <person name="Steindorff A."/>
            <person name="Ohm R.A."/>
            <person name="Martin F."/>
            <person name="Silar P."/>
            <person name="Natvig D.O."/>
            <person name="Lalanne C."/>
            <person name="Gautier V."/>
            <person name="Ament-Velasquez S.L."/>
            <person name="Kruys A."/>
            <person name="Hutchinson M.I."/>
            <person name="Powell A.J."/>
            <person name="Barry K."/>
            <person name="Miller A.N."/>
            <person name="Grigoriev I.V."/>
            <person name="Debuchy R."/>
            <person name="Gladieux P."/>
            <person name="Hiltunen Thoren M."/>
            <person name="Johannesson H."/>
        </authorList>
    </citation>
    <scope>NUCLEOTIDE SEQUENCE</scope>
    <source>
        <strain evidence="3">CBS 168.71</strain>
    </source>
</reference>
<reference evidence="3" key="2">
    <citation type="submission" date="2023-06" db="EMBL/GenBank/DDBJ databases">
        <authorList>
            <consortium name="Lawrence Berkeley National Laboratory"/>
            <person name="Haridas S."/>
            <person name="Hensen N."/>
            <person name="Bonometti L."/>
            <person name="Westerberg I."/>
            <person name="Brannstrom I.O."/>
            <person name="Guillou S."/>
            <person name="Cros-Aarteil S."/>
            <person name="Calhoun S."/>
            <person name="Kuo A."/>
            <person name="Mondo S."/>
            <person name="Pangilinan J."/>
            <person name="Riley R."/>
            <person name="Labutti K."/>
            <person name="Andreopoulos B."/>
            <person name="Lipzen A."/>
            <person name="Chen C."/>
            <person name="Yanf M."/>
            <person name="Daum C."/>
            <person name="Ng V."/>
            <person name="Clum A."/>
            <person name="Steindorff A."/>
            <person name="Ohm R."/>
            <person name="Martin F."/>
            <person name="Silar P."/>
            <person name="Natvig D."/>
            <person name="Lalanne C."/>
            <person name="Gautier V."/>
            <person name="Ament-Velasquez S.L."/>
            <person name="Kruys A."/>
            <person name="Hutchinson M.I."/>
            <person name="Powell A.J."/>
            <person name="Barry K."/>
            <person name="Miller A.N."/>
            <person name="Grigoriev I.V."/>
            <person name="Debuchy R."/>
            <person name="Gladieux P."/>
            <person name="Thoren M.H."/>
            <person name="Johannesson H."/>
        </authorList>
    </citation>
    <scope>NUCLEOTIDE SEQUENCE</scope>
    <source>
        <strain evidence="3">CBS 168.71</strain>
    </source>
</reference>
<dbReference type="RefSeq" id="XP_062656354.1">
    <property type="nucleotide sequence ID" value="XM_062805692.1"/>
</dbReference>
<feature type="signal peptide" evidence="2">
    <location>
        <begin position="1"/>
        <end position="22"/>
    </location>
</feature>
<evidence type="ECO:0000256" key="2">
    <source>
        <dbReference type="SAM" id="SignalP"/>
    </source>
</evidence>
<proteinExistence type="predicted"/>
<dbReference type="Proteomes" id="UP001278766">
    <property type="component" value="Unassembled WGS sequence"/>
</dbReference>
<feature type="region of interest" description="Disordered" evidence="1">
    <location>
        <begin position="47"/>
        <end position="91"/>
    </location>
</feature>
<organism evidence="3 4">
    <name type="scientific">Chaetomium fimeti</name>
    <dbReference type="NCBI Taxonomy" id="1854472"/>
    <lineage>
        <taxon>Eukaryota</taxon>
        <taxon>Fungi</taxon>
        <taxon>Dikarya</taxon>
        <taxon>Ascomycota</taxon>
        <taxon>Pezizomycotina</taxon>
        <taxon>Sordariomycetes</taxon>
        <taxon>Sordariomycetidae</taxon>
        <taxon>Sordariales</taxon>
        <taxon>Chaetomiaceae</taxon>
        <taxon>Chaetomium</taxon>
    </lineage>
</organism>
<evidence type="ECO:0000313" key="4">
    <source>
        <dbReference type="Proteomes" id="UP001278766"/>
    </source>
</evidence>
<protein>
    <submittedName>
        <fullName evidence="3">Purine nucleoside permease-domain-containing protein</fullName>
    </submittedName>
</protein>
<accession>A0AAE0HAA0</accession>
<dbReference type="AlphaFoldDB" id="A0AAE0HAA0"/>
<evidence type="ECO:0000313" key="3">
    <source>
        <dbReference type="EMBL" id="KAK3292840.1"/>
    </source>
</evidence>
<keyword evidence="4" id="KW-1185">Reference proteome</keyword>